<keyword evidence="3" id="KW-0378">Hydrolase</keyword>
<dbReference type="RefSeq" id="WP_177282418.1">
    <property type="nucleotide sequence ID" value="NZ_FPKU01000001.1"/>
</dbReference>
<proteinExistence type="predicted"/>
<gene>
    <name evidence="3" type="ORF">SAMN02983003_1405</name>
</gene>
<accession>A0A1K2HVY8</accession>
<feature type="domain" description="HTH HARE-type" evidence="2">
    <location>
        <begin position="7"/>
        <end position="82"/>
    </location>
</feature>
<dbReference type="InterPro" id="IPR007759">
    <property type="entry name" value="Asxl_HARE-HTH"/>
</dbReference>
<dbReference type="GO" id="GO:0004519">
    <property type="term" value="F:endonuclease activity"/>
    <property type="evidence" value="ECO:0007669"/>
    <property type="project" value="UniProtKB-KW"/>
</dbReference>
<evidence type="ECO:0000256" key="1">
    <source>
        <dbReference type="ARBA" id="ARBA00023163"/>
    </source>
</evidence>
<keyword evidence="3" id="KW-0255">Endonuclease</keyword>
<keyword evidence="3" id="KW-0540">Nuclease</keyword>
<dbReference type="AlphaFoldDB" id="A0A1K2HVY8"/>
<protein>
    <submittedName>
        <fullName evidence="3">HB1, ASXL, restriction endonuclease HTH domain</fullName>
    </submittedName>
</protein>
<sequence>MKRHSSVSLLDAIENSLYALGRPATSKEIAKHIKTSSNISAALGGATPHKTVQARIAVDITSKKGKSRFYRYAPSTFALRALSEVYPTAYRRVYVGFDRRRQMLATPTLFVNPYSLPPSIRSGYFNKNHYPIHLLKTVALSWISPRTKRPKHFLSVNSFILLINDGHVLTFEPSKYDENYHSISQAITIGLHGHFRENDINLFDKTGVGFNWAVEREVHQFLSKFSGYHYNNVTAPQFLGFVRDDASLERSNAFGVVACVQIPRISVENHRLGYRNLNWRPLGSLPNDFVMFDSWSKYVFASMDLGDQ</sequence>
<dbReference type="EMBL" id="FPKU01000001">
    <property type="protein sequence ID" value="SFZ83009.1"/>
    <property type="molecule type" value="Genomic_DNA"/>
</dbReference>
<dbReference type="Gene3D" id="3.90.79.10">
    <property type="entry name" value="Nucleoside Triphosphate Pyrophosphohydrolase"/>
    <property type="match status" value="1"/>
</dbReference>
<reference evidence="3 4" key="1">
    <citation type="submission" date="2016-11" db="EMBL/GenBank/DDBJ databases">
        <authorList>
            <person name="Jaros S."/>
            <person name="Januszkiewicz K."/>
            <person name="Wedrychowicz H."/>
        </authorList>
    </citation>
    <scope>NUCLEOTIDE SEQUENCE [LARGE SCALE GENOMIC DNA]</scope>
    <source>
        <strain evidence="3 4">ATCC 23634</strain>
    </source>
</reference>
<dbReference type="STRING" id="665118.SAMN02983003_1405"/>
<name>A0A1K2HVY8_9HYPH</name>
<keyword evidence="1" id="KW-0804">Transcription</keyword>
<dbReference type="PROSITE" id="PS51913">
    <property type="entry name" value="HTH_HARE"/>
    <property type="match status" value="1"/>
</dbReference>
<dbReference type="Pfam" id="PF05066">
    <property type="entry name" value="HARE-HTH"/>
    <property type="match status" value="1"/>
</dbReference>
<organism evidence="3 4">
    <name type="scientific">Devosia enhydra</name>
    <dbReference type="NCBI Taxonomy" id="665118"/>
    <lineage>
        <taxon>Bacteria</taxon>
        <taxon>Pseudomonadati</taxon>
        <taxon>Pseudomonadota</taxon>
        <taxon>Alphaproteobacteria</taxon>
        <taxon>Hyphomicrobiales</taxon>
        <taxon>Devosiaceae</taxon>
        <taxon>Devosia</taxon>
    </lineage>
</organism>
<evidence type="ECO:0000313" key="4">
    <source>
        <dbReference type="Proteomes" id="UP000183447"/>
    </source>
</evidence>
<dbReference type="GO" id="GO:0006355">
    <property type="term" value="P:regulation of DNA-templated transcription"/>
    <property type="evidence" value="ECO:0007669"/>
    <property type="project" value="InterPro"/>
</dbReference>
<dbReference type="Proteomes" id="UP000183447">
    <property type="component" value="Unassembled WGS sequence"/>
</dbReference>
<evidence type="ECO:0000313" key="3">
    <source>
        <dbReference type="EMBL" id="SFZ83009.1"/>
    </source>
</evidence>
<keyword evidence="4" id="KW-1185">Reference proteome</keyword>
<evidence type="ECO:0000259" key="2">
    <source>
        <dbReference type="PROSITE" id="PS51913"/>
    </source>
</evidence>